<feature type="compositionally biased region" description="Basic residues" evidence="1">
    <location>
        <begin position="1068"/>
        <end position="1081"/>
    </location>
</feature>
<feature type="compositionally biased region" description="Basic and acidic residues" evidence="1">
    <location>
        <begin position="1561"/>
        <end position="1570"/>
    </location>
</feature>
<feature type="compositionally biased region" description="Polar residues" evidence="1">
    <location>
        <begin position="1765"/>
        <end position="1777"/>
    </location>
</feature>
<dbReference type="RefSeq" id="XP_025467864.1">
    <property type="nucleotide sequence ID" value="XM_025613282.1"/>
</dbReference>
<dbReference type="InterPro" id="IPR017884">
    <property type="entry name" value="SANT_dom"/>
</dbReference>
<feature type="compositionally biased region" description="Pro residues" evidence="1">
    <location>
        <begin position="2011"/>
        <end position="2021"/>
    </location>
</feature>
<evidence type="ECO:0000313" key="4">
    <source>
        <dbReference type="Proteomes" id="UP000246702"/>
    </source>
</evidence>
<feature type="region of interest" description="Disordered" evidence="1">
    <location>
        <begin position="1534"/>
        <end position="1570"/>
    </location>
</feature>
<gene>
    <name evidence="3" type="ORF">BO94DRAFT_546222</name>
</gene>
<dbReference type="InterPro" id="IPR051571">
    <property type="entry name" value="N-CoR_corepressor"/>
</dbReference>
<feature type="compositionally biased region" description="Pro residues" evidence="1">
    <location>
        <begin position="388"/>
        <end position="413"/>
    </location>
</feature>
<feature type="compositionally biased region" description="Basic and acidic residues" evidence="1">
    <location>
        <begin position="446"/>
        <end position="455"/>
    </location>
</feature>
<feature type="compositionally biased region" description="Polar residues" evidence="1">
    <location>
        <begin position="1645"/>
        <end position="1657"/>
    </location>
</feature>
<feature type="compositionally biased region" description="Gly residues" evidence="1">
    <location>
        <begin position="59"/>
        <end position="69"/>
    </location>
</feature>
<proteinExistence type="predicted"/>
<feature type="compositionally biased region" description="Basic and acidic residues" evidence="1">
    <location>
        <begin position="1137"/>
        <end position="1148"/>
    </location>
</feature>
<keyword evidence="4" id="KW-1185">Reference proteome</keyword>
<dbReference type="PANTHER" id="PTHR13992:SF39">
    <property type="entry name" value="SMRTER, ISOFORM G"/>
    <property type="match status" value="1"/>
</dbReference>
<protein>
    <recommendedName>
        <fullName evidence="2">SANT domain-containing protein</fullName>
    </recommendedName>
</protein>
<feature type="compositionally biased region" description="Basic and acidic residues" evidence="1">
    <location>
        <begin position="13"/>
        <end position="26"/>
    </location>
</feature>
<dbReference type="SUPFAM" id="SSF46689">
    <property type="entry name" value="Homeodomain-like"/>
    <property type="match status" value="2"/>
</dbReference>
<dbReference type="PANTHER" id="PTHR13992">
    <property type="entry name" value="NUCLEAR RECEPTOR CO-REPRESSOR RELATED NCOR"/>
    <property type="match status" value="1"/>
</dbReference>
<feature type="compositionally biased region" description="Low complexity" evidence="1">
    <location>
        <begin position="1880"/>
        <end position="1898"/>
    </location>
</feature>
<dbReference type="OrthoDB" id="6133115at2759"/>
<feature type="compositionally biased region" description="Polar residues" evidence="1">
    <location>
        <begin position="639"/>
        <end position="649"/>
    </location>
</feature>
<feature type="compositionally biased region" description="Basic and acidic residues" evidence="1">
    <location>
        <begin position="617"/>
        <end position="638"/>
    </location>
</feature>
<feature type="compositionally biased region" description="Basic and acidic residues" evidence="1">
    <location>
        <begin position="375"/>
        <end position="387"/>
    </location>
</feature>
<dbReference type="InterPro" id="IPR009057">
    <property type="entry name" value="Homeodomain-like_sf"/>
</dbReference>
<feature type="compositionally biased region" description="Basic and acidic residues" evidence="1">
    <location>
        <begin position="1220"/>
        <end position="1229"/>
    </location>
</feature>
<feature type="compositionally biased region" description="Polar residues" evidence="1">
    <location>
        <begin position="1542"/>
        <end position="1556"/>
    </location>
</feature>
<feature type="domain" description="SANT" evidence="2">
    <location>
        <begin position="1010"/>
        <end position="1061"/>
    </location>
</feature>
<feature type="compositionally biased region" description="Basic and acidic residues" evidence="1">
    <location>
        <begin position="686"/>
        <end position="698"/>
    </location>
</feature>
<feature type="compositionally biased region" description="Pro residues" evidence="1">
    <location>
        <begin position="1590"/>
        <end position="1599"/>
    </location>
</feature>
<comment type="caution">
    <text evidence="3">The sequence shown here is derived from an EMBL/GenBank/DDBJ whole genome shotgun (WGS) entry which is preliminary data.</text>
</comment>
<dbReference type="GeneID" id="37115425"/>
<feature type="region of interest" description="Disordered" evidence="1">
    <location>
        <begin position="1588"/>
        <end position="2021"/>
    </location>
</feature>
<dbReference type="Proteomes" id="UP000246702">
    <property type="component" value="Unassembled WGS sequence"/>
</dbReference>
<feature type="compositionally biased region" description="Low complexity" evidence="1">
    <location>
        <begin position="1165"/>
        <end position="1188"/>
    </location>
</feature>
<feature type="compositionally biased region" description="Basic and acidic residues" evidence="1">
    <location>
        <begin position="139"/>
        <end position="167"/>
    </location>
</feature>
<feature type="region of interest" description="Disordered" evidence="1">
    <location>
        <begin position="902"/>
        <end position="933"/>
    </location>
</feature>
<feature type="compositionally biased region" description="Polar residues" evidence="1">
    <location>
        <begin position="1818"/>
        <end position="1869"/>
    </location>
</feature>
<dbReference type="GO" id="GO:0034967">
    <property type="term" value="C:Set3 complex"/>
    <property type="evidence" value="ECO:0007669"/>
    <property type="project" value="TreeGrafter"/>
</dbReference>
<dbReference type="GO" id="GO:0006357">
    <property type="term" value="P:regulation of transcription by RNA polymerase II"/>
    <property type="evidence" value="ECO:0007669"/>
    <property type="project" value="TreeGrafter"/>
</dbReference>
<feature type="region of interest" description="Disordered" evidence="1">
    <location>
        <begin position="1"/>
        <end position="720"/>
    </location>
</feature>
<feature type="compositionally biased region" description="Pro residues" evidence="1">
    <location>
        <begin position="489"/>
        <end position="504"/>
    </location>
</feature>
<feature type="region of interest" description="Disordered" evidence="1">
    <location>
        <begin position="790"/>
        <end position="811"/>
    </location>
</feature>
<feature type="compositionally biased region" description="Pro residues" evidence="1">
    <location>
        <begin position="1729"/>
        <end position="1745"/>
    </location>
</feature>
<dbReference type="PROSITE" id="PS51293">
    <property type="entry name" value="SANT"/>
    <property type="match status" value="1"/>
</dbReference>
<dbReference type="InterPro" id="IPR001005">
    <property type="entry name" value="SANT/Myb"/>
</dbReference>
<feature type="compositionally biased region" description="Basic and acidic residues" evidence="1">
    <location>
        <begin position="213"/>
        <end position="332"/>
    </location>
</feature>
<dbReference type="Pfam" id="PF00249">
    <property type="entry name" value="Myb_DNA-binding"/>
    <property type="match status" value="1"/>
</dbReference>
<feature type="compositionally biased region" description="Basic and acidic residues" evidence="1">
    <location>
        <begin position="71"/>
        <end position="124"/>
    </location>
</feature>
<dbReference type="EMBL" id="MSFK01000013">
    <property type="protein sequence ID" value="PWY88081.1"/>
    <property type="molecule type" value="Genomic_DNA"/>
</dbReference>
<accession>A0A317WQV6</accession>
<sequence>MSSRYPPLSGFNSRDRSPQRFGDRRPPSGPRGSDDANMPLGREPPRGPKALIDPPRGAPFGGRGRGYPGRGDFRDRDRDIRDRDRERDRDFRDIRDGPPPFRRDIDRDRDWGRRDRDFDPREARIGFGRGRSRSPPPPRDFRDMREPLGREPLGRDADLVRMRRGSRDSLISVSSAVPDVPSGGGHHPRAGPPMRGRGRGEWDAGRGRGRIPYIDDRDTFRRRSRSRDARWDRERERERDRERERERERDRDRERDRILDRDRDRDRERDRERVILDRDRDNDRRDRDRERELERRERFERRDEVDRRIERDDRERPGDHWKRDRPPSRAENRLPSSSTVSSVTGPVVHPGPGVVPDRLPDHPTTEPPRKTSGGDARRDSQRIERIEPPAPHPEPPKDFIPPPVKRSPPPAAPQVPAFGSVTAPIPEIPVEKPPVDSTPAASSVPKPEKERHEPPRAPMHPPTAPKADRGPPQQPLEQRVRREEAPATPAKPEPPVRQPKPHPVAPMCAKPMDISPPTAPAAMVHKEAPGLHETPSPSKLVPGMTSPEIGRRLSATGLATSPGPHTSPRMHTSSIPTGPRALQQRTSVSRGPSKGNKQWVRPGYSRPPTGPSAAPSIKRDSIDGKERSLSLSEEHKQESQSQAEDSSTGPEAGEIVAEDEVMESKPQGPAPETPMQLDETGPTKPIAEEKPAEKEVSKDQGTVVIPDFGRSSDEEEDENVVFTQDYLEERKQIFEKDMNALRAELPPPPLEDPNIVALLMRIQVLGMIAHDTVVEKAPTPPVAEETITAKEEPVATVADNEPNGKAEEHEPPTKMVLDSIPTADVLTLESLPFLNSGPPTPLSDLELYQENAATHERLKDTFRDVLMKRRKGVAHKNAELRVEYLSHYKPWRLNVWELDHAKEKGSASPGPTTPPAAPATTTPTPTVESGRRYKGNSELDFQNALRASEISAQEELERRRGNKATAQPDLGREAVIPDMLEPPEVKARIYKDTNNIIDPAKAMDVFGFLPPRNDFSKEEHEVFTDAFMAHPKKWGKIAESLPGRDFQQCIVHYYLTKEEIKYKAKLNKRWSRRGRARRSARPKSNALMADLGVVKPDYEGEEEPAPVTDTGRPRRAAAPTFGDSSADTDNNGRRGNASKDGEQAEKPRRGPRSGAGTRGGRRGKAAQQQQQQQTPQPTPSEQSVQTTPVPIATGAAVTPAPKVETTEPSLDGASEAATVRTKEPEREASDVPPRARSGRGRQKEGVYVFESTEQEAPAPRQPEVGGYGSLQPTSYWSVPEQRDFPLLLAHFGRDFEGISNFMKTKTTVMVKNYYQRRIDSGQKDFEDIVADAEAKKARGEPTGPLPVPNFASKRRYEATPSSIIMPRPLAPHTEALPETDESRLGPKSKQVGPTPQSVPLHNRPQEKERNVSRYPPLAQATSAMPAGPMLEDPARTMSSQAAALPPRLQGPRLGYFEDRREIPTTVLSHAATSRPQETPLSVRQTPVSAEMTRLDPLHAQSFRTAPVDVHRSPLLPPNTLPGSQQTYLQPQTQASLMHGGSHSRQTSITKTPSSPAQPLRPEPEISPIRRDSISQRSYFTLHGQHVALSQPPPVLSPPKEPSRPGSTPGEPAEAPRVPAKRSNIMSILNDEPEEPQPRKRFAGEQPSSTPVMHTGSPSRPVFSGMHSLSQPPPRQEEAVLSSQQRAPAYAPSQYLTPSRPYNEYPPYGSVPGSAAPANNDWMARFDPRGQPPPPPQQPQAPPQPGSRPTTTMAPQPPYSPYTPAQPLSNPSLPNLTAPSPVPTPSQAPQRQAYHASAYAPSPVSHAQATAAASRELAAQNQMYRQGINSPTTRNNSLAYGSRQNPPTPIQSSANIMGMTSRQPAATVSYASPAPATPGPSHMSAQQHAAHQSYQQHVQTMVSGAHQQAAHRSTLGLSTPYSHNTPPPQAQVSRTTGMPGPPPMSMGRSYTPPAILQPNPGGGLSYAPSGPSPAGSIHPLQARPPGSLVEVPGGHTPGHHRVYSQGSNAGPLPGPMTPQHPR</sequence>
<dbReference type="SMART" id="SM00717">
    <property type="entry name" value="SANT"/>
    <property type="match status" value="2"/>
</dbReference>
<evidence type="ECO:0000313" key="3">
    <source>
        <dbReference type="EMBL" id="PWY88081.1"/>
    </source>
</evidence>
<name>A0A317WQV6_9EURO</name>
<feature type="region of interest" description="Disordered" evidence="1">
    <location>
        <begin position="1068"/>
        <end position="1243"/>
    </location>
</feature>
<organism evidence="3 4">
    <name type="scientific">Aspergillus sclerotioniger CBS 115572</name>
    <dbReference type="NCBI Taxonomy" id="1450535"/>
    <lineage>
        <taxon>Eukaryota</taxon>
        <taxon>Fungi</taxon>
        <taxon>Dikarya</taxon>
        <taxon>Ascomycota</taxon>
        <taxon>Pezizomycotina</taxon>
        <taxon>Eurotiomycetes</taxon>
        <taxon>Eurotiomycetidae</taxon>
        <taxon>Eurotiales</taxon>
        <taxon>Aspergillaceae</taxon>
        <taxon>Aspergillus</taxon>
        <taxon>Aspergillus subgen. Circumdati</taxon>
    </lineage>
</organism>
<feature type="compositionally biased region" description="Low complexity" evidence="1">
    <location>
        <begin position="335"/>
        <end position="356"/>
    </location>
</feature>
<feature type="compositionally biased region" description="Low complexity" evidence="1">
    <location>
        <begin position="1964"/>
        <end position="1975"/>
    </location>
</feature>
<feature type="compositionally biased region" description="Basic and acidic residues" evidence="1">
    <location>
        <begin position="358"/>
        <end position="369"/>
    </location>
</feature>
<dbReference type="Gene3D" id="1.10.10.60">
    <property type="entry name" value="Homeodomain-like"/>
    <property type="match status" value="2"/>
</dbReference>
<evidence type="ECO:0000259" key="2">
    <source>
        <dbReference type="PROSITE" id="PS51293"/>
    </source>
</evidence>
<feature type="compositionally biased region" description="Polar residues" evidence="1">
    <location>
        <begin position="1914"/>
        <end position="1923"/>
    </location>
</feature>
<dbReference type="CDD" id="cd00167">
    <property type="entry name" value="SANT"/>
    <property type="match status" value="1"/>
</dbReference>
<evidence type="ECO:0000256" key="1">
    <source>
        <dbReference type="SAM" id="MobiDB-lite"/>
    </source>
</evidence>
<dbReference type="STRING" id="1450535.A0A317WQV6"/>
<reference evidence="3 4" key="1">
    <citation type="submission" date="2016-12" db="EMBL/GenBank/DDBJ databases">
        <title>The genomes of Aspergillus section Nigri reveals drivers in fungal speciation.</title>
        <authorList>
            <consortium name="DOE Joint Genome Institute"/>
            <person name="Vesth T.C."/>
            <person name="Nybo J."/>
            <person name="Theobald S."/>
            <person name="Brandl J."/>
            <person name="Frisvad J.C."/>
            <person name="Nielsen K.F."/>
            <person name="Lyhne E.K."/>
            <person name="Kogle M.E."/>
            <person name="Kuo A."/>
            <person name="Riley R."/>
            <person name="Clum A."/>
            <person name="Nolan M."/>
            <person name="Lipzen A."/>
            <person name="Salamov A."/>
            <person name="Henrissat B."/>
            <person name="Wiebenga A."/>
            <person name="De Vries R.P."/>
            <person name="Grigoriev I.V."/>
            <person name="Mortensen U.H."/>
            <person name="Andersen M.R."/>
            <person name="Baker S.E."/>
        </authorList>
    </citation>
    <scope>NUCLEOTIDE SEQUENCE [LARGE SCALE GENOMIC DNA]</scope>
    <source>
        <strain evidence="3 4">CBS 115572</strain>
    </source>
</reference>
<feature type="region of interest" description="Disordered" evidence="1">
    <location>
        <begin position="1365"/>
        <end position="1428"/>
    </location>
</feature>
<feature type="compositionally biased region" description="Basic and acidic residues" evidence="1">
    <location>
        <begin position="802"/>
        <end position="811"/>
    </location>
</feature>